<dbReference type="InterPro" id="IPR013627">
    <property type="entry name" value="Pol_alpha_B_N"/>
</dbReference>
<dbReference type="InterPro" id="IPR043034">
    <property type="entry name" value="DNA_pol_alpha_B_N_sf"/>
</dbReference>
<evidence type="ECO:0000313" key="10">
    <source>
        <dbReference type="EMBL" id="GAY44033.1"/>
    </source>
</evidence>
<dbReference type="InterPro" id="IPR016722">
    <property type="entry name" value="DNA_pol_alpha_bsu"/>
</dbReference>
<evidence type="ECO:0000256" key="3">
    <source>
        <dbReference type="ARBA" id="ARBA00018596"/>
    </source>
</evidence>
<protein>
    <recommendedName>
        <fullName evidence="3 6">DNA polymerase alpha subunit B</fullName>
    </recommendedName>
</protein>
<dbReference type="InterPro" id="IPR054300">
    <property type="entry name" value="OB_DPOA2"/>
</dbReference>
<dbReference type="Gene3D" id="1.10.8.530">
    <property type="entry name" value="DNA polymerase alpha-primase, subunit B, N-terminal domain"/>
    <property type="match status" value="1"/>
</dbReference>
<feature type="domain" description="DNA polymerase alpha subunit B OB" evidence="9">
    <location>
        <begin position="218"/>
        <end position="299"/>
    </location>
</feature>
<dbReference type="Pfam" id="PF22062">
    <property type="entry name" value="OB_DPOA2"/>
    <property type="match status" value="1"/>
</dbReference>
<dbReference type="EMBL" id="BDQV01000022">
    <property type="protein sequence ID" value="GAY44033.1"/>
    <property type="molecule type" value="Genomic_DNA"/>
</dbReference>
<proteinExistence type="inferred from homology"/>
<dbReference type="PIRSF" id="PIRSF018300">
    <property type="entry name" value="DNA_pol_alph_2"/>
    <property type="match status" value="1"/>
</dbReference>
<dbReference type="PANTHER" id="PTHR23061:SF12">
    <property type="entry name" value="DNA POLYMERASE ALPHA SUBUNIT B"/>
    <property type="match status" value="1"/>
</dbReference>
<dbReference type="PANTHER" id="PTHR23061">
    <property type="entry name" value="DNA POLYMERASE 2 ALPHA 70 KDA SUBUNIT"/>
    <property type="match status" value="1"/>
</dbReference>
<dbReference type="STRING" id="55188.A0A2H5NV79"/>
<dbReference type="GO" id="GO:0005658">
    <property type="term" value="C:alpha DNA polymerase:primase complex"/>
    <property type="evidence" value="ECO:0007669"/>
    <property type="project" value="TreeGrafter"/>
</dbReference>
<evidence type="ECO:0000259" key="8">
    <source>
        <dbReference type="Pfam" id="PF08418"/>
    </source>
</evidence>
<keyword evidence="11" id="KW-1185">Reference proteome</keyword>
<feature type="domain" description="DNA polymerase alpha/delta/epsilon subunit B" evidence="7">
    <location>
        <begin position="382"/>
        <end position="530"/>
    </location>
</feature>
<dbReference type="FunFam" id="3.60.21.60:FF:000004">
    <property type="entry name" value="DNA polymerase alpha subunit B"/>
    <property type="match status" value="1"/>
</dbReference>
<sequence length="624" mass="69611">MEEEIKAEFQKNGFNFVDEGEVLKKCLTFCINYNLKPSDLVSSWEVYYLNRQLDESTVKDDEMDGFMLHLQNEQKEAIIKEEPSLHIYSSKDVDMILNNEDENIAEDILGTPTDNLKLYSDALDSTYKANANGYSSDKPSKLATPFGRRTEKLVVKFNINNLPNTENGCIEHDDENTEDDIIKRVKTGEKCSLMVHGSGPEPGCRFMYDRTEDRFNALENRIRKHANALVSSGLYEEPTDPTVASQRTLFAVGMICCDGDGHLNDKSVLLQSSVEHSGGQRVRLDLHKLGEFSLFPGQVKTSAKCIKDLDPFIEILNTALLQVVGIEGSNPSGHCLIASKLVDQIPLPVDAVVDVHPSMKQALDQEIHSTVVISRPEEISMIIAAGPFTTTDNLYFEPLKELISYAKRKQPQLLILLGPFVDSEHPQIKKGTTDSSFDEIFHLEILRRLQDYVEYMGSEVRAILVPSIRDANHDFVLPQPPFDIQPPDIIHQITSLTNPGTFEANQIKVGCCTVDVLKQLSGEEMSRCSKDGTSNDRMEGIPLDFSLAQEALTISTIPDIIILPSDMKYFIKVLSLGGRNEGEEQKKCVCVNPGRLAKGEGSGTFAEIYYHGSPEMMHASIISI</sequence>
<evidence type="ECO:0000313" key="11">
    <source>
        <dbReference type="Proteomes" id="UP000236630"/>
    </source>
</evidence>
<comment type="caution">
    <text evidence="10">The sequence shown here is derived from an EMBL/GenBank/DDBJ whole genome shotgun (WGS) entry which is preliminary data.</text>
</comment>
<comment type="similarity">
    <text evidence="2 6">Belongs to the DNA polymerase alpha subunit B family.</text>
</comment>
<comment type="subcellular location">
    <subcellularLocation>
        <location evidence="1 6">Nucleus</location>
    </subcellularLocation>
</comment>
<dbReference type="InterPro" id="IPR007185">
    <property type="entry name" value="DNA_pol_a/d/e_bsu"/>
</dbReference>
<dbReference type="GO" id="GO:0006270">
    <property type="term" value="P:DNA replication initiation"/>
    <property type="evidence" value="ECO:0007669"/>
    <property type="project" value="TreeGrafter"/>
</dbReference>
<dbReference type="Gene3D" id="3.60.21.60">
    <property type="match status" value="1"/>
</dbReference>
<dbReference type="Pfam" id="PF04042">
    <property type="entry name" value="DNA_pol_E_B"/>
    <property type="match status" value="1"/>
</dbReference>
<dbReference type="Proteomes" id="UP000236630">
    <property type="component" value="Unassembled WGS sequence"/>
</dbReference>
<accession>A0A2H5NV79</accession>
<comment type="function">
    <text evidence="6">Accessory subunit of the DNA polymerase alpha complex (also known as the alpha DNA polymerase-primase complex) which plays an essential role in the initiation of DNA synthesis.</text>
</comment>
<dbReference type="FunFam" id="1.10.8.530:FF:000002">
    <property type="entry name" value="DNA polymerase alpha subunit B"/>
    <property type="match status" value="1"/>
</dbReference>
<reference evidence="10 11" key="1">
    <citation type="journal article" date="2017" name="Front. Genet.">
        <title>Draft sequencing of the heterozygous diploid genome of Satsuma (Citrus unshiu Marc.) using a hybrid assembly approach.</title>
        <authorList>
            <person name="Shimizu T."/>
            <person name="Tanizawa Y."/>
            <person name="Mochizuki T."/>
            <person name="Nagasaki H."/>
            <person name="Yoshioka T."/>
            <person name="Toyoda A."/>
            <person name="Fujiyama A."/>
            <person name="Kaminuma E."/>
            <person name="Nakamura Y."/>
        </authorList>
    </citation>
    <scope>NUCLEOTIDE SEQUENCE [LARGE SCALE GENOMIC DNA]</scope>
    <source>
        <strain evidence="11">cv. Miyagawa wase</strain>
    </source>
</reference>
<evidence type="ECO:0000256" key="5">
    <source>
        <dbReference type="ARBA" id="ARBA00023242"/>
    </source>
</evidence>
<gene>
    <name evidence="10" type="ORF">CUMW_079150</name>
</gene>
<dbReference type="Pfam" id="PF08418">
    <property type="entry name" value="Pol_alpha_B_N"/>
    <property type="match status" value="1"/>
</dbReference>
<keyword evidence="5 6" id="KW-0539">Nucleus</keyword>
<dbReference type="AlphaFoldDB" id="A0A2H5NV79"/>
<evidence type="ECO:0000256" key="2">
    <source>
        <dbReference type="ARBA" id="ARBA00007299"/>
    </source>
</evidence>
<dbReference type="GO" id="GO:0003677">
    <property type="term" value="F:DNA binding"/>
    <property type="evidence" value="ECO:0007669"/>
    <property type="project" value="InterPro"/>
</dbReference>
<evidence type="ECO:0000259" key="9">
    <source>
        <dbReference type="Pfam" id="PF22062"/>
    </source>
</evidence>
<evidence type="ECO:0000256" key="6">
    <source>
        <dbReference type="PIRNR" id="PIRNR018300"/>
    </source>
</evidence>
<evidence type="ECO:0000256" key="4">
    <source>
        <dbReference type="ARBA" id="ARBA00022705"/>
    </source>
</evidence>
<organism evidence="10 11">
    <name type="scientific">Citrus unshiu</name>
    <name type="common">Satsuma mandarin</name>
    <name type="synonym">Citrus nobilis var. unshiu</name>
    <dbReference type="NCBI Taxonomy" id="55188"/>
    <lineage>
        <taxon>Eukaryota</taxon>
        <taxon>Viridiplantae</taxon>
        <taxon>Streptophyta</taxon>
        <taxon>Embryophyta</taxon>
        <taxon>Tracheophyta</taxon>
        <taxon>Spermatophyta</taxon>
        <taxon>Magnoliopsida</taxon>
        <taxon>eudicotyledons</taxon>
        <taxon>Gunneridae</taxon>
        <taxon>Pentapetalae</taxon>
        <taxon>rosids</taxon>
        <taxon>malvids</taxon>
        <taxon>Sapindales</taxon>
        <taxon>Rutaceae</taxon>
        <taxon>Aurantioideae</taxon>
        <taxon>Citrus</taxon>
    </lineage>
</organism>
<evidence type="ECO:0000259" key="7">
    <source>
        <dbReference type="Pfam" id="PF04042"/>
    </source>
</evidence>
<keyword evidence="4 6" id="KW-0235">DNA replication</keyword>
<name>A0A2H5NV79_CITUN</name>
<feature type="domain" description="DNA polymerase alpha subunit B N-terminal" evidence="8">
    <location>
        <begin position="3"/>
        <end position="57"/>
    </location>
</feature>
<evidence type="ECO:0000256" key="1">
    <source>
        <dbReference type="ARBA" id="ARBA00004123"/>
    </source>
</evidence>